<name>A0A1N6FRD7_9BURK</name>
<accession>A0A1N6FRD7</accession>
<evidence type="ECO:0000313" key="2">
    <source>
        <dbReference type="Proteomes" id="UP000185151"/>
    </source>
</evidence>
<organism evidence="1 2">
    <name type="scientific">Paraburkholderia phenazinium</name>
    <dbReference type="NCBI Taxonomy" id="60549"/>
    <lineage>
        <taxon>Bacteria</taxon>
        <taxon>Pseudomonadati</taxon>
        <taxon>Pseudomonadota</taxon>
        <taxon>Betaproteobacteria</taxon>
        <taxon>Burkholderiales</taxon>
        <taxon>Burkholderiaceae</taxon>
        <taxon>Paraburkholderia</taxon>
    </lineage>
</organism>
<gene>
    <name evidence="1" type="ORF">SAMN05444165_0347</name>
</gene>
<reference evidence="1 2" key="1">
    <citation type="submission" date="2016-11" db="EMBL/GenBank/DDBJ databases">
        <authorList>
            <person name="Jaros S."/>
            <person name="Januszkiewicz K."/>
            <person name="Wedrychowicz H."/>
        </authorList>
    </citation>
    <scope>NUCLEOTIDE SEQUENCE [LARGE SCALE GENOMIC DNA]</scope>
    <source>
        <strain evidence="1 2">GAS95</strain>
    </source>
</reference>
<dbReference type="RefSeq" id="WP_074293946.1">
    <property type="nucleotide sequence ID" value="NZ_FSRU01000001.1"/>
</dbReference>
<dbReference type="OrthoDB" id="9100203at2"/>
<sequence>MSKSEYLTDHEAFDHLWKQAGEGKRLVAAAVESGTALYFDSSDICTFRYHAFLRSLLSERGETAFAALVLRPAPEAYFYHHFGKYPAFIFLPEHSDQDFVASLNSDPGGSLADAFDANSEQYVVFPLNGEWVIYADRKQELAAMAGPGDVLEFTRRRYPFVVFEENPGFAIRD</sequence>
<proteinExistence type="predicted"/>
<dbReference type="Proteomes" id="UP000185151">
    <property type="component" value="Unassembled WGS sequence"/>
</dbReference>
<dbReference type="EMBL" id="FSRU01000001">
    <property type="protein sequence ID" value="SIN97820.1"/>
    <property type="molecule type" value="Genomic_DNA"/>
</dbReference>
<evidence type="ECO:0000313" key="1">
    <source>
        <dbReference type="EMBL" id="SIN97820.1"/>
    </source>
</evidence>
<keyword evidence="2" id="KW-1185">Reference proteome</keyword>
<protein>
    <submittedName>
        <fullName evidence="1">Uncharacterized protein</fullName>
    </submittedName>
</protein>
<dbReference type="AlphaFoldDB" id="A0A1N6FRD7"/>